<dbReference type="InterPro" id="IPR036217">
    <property type="entry name" value="MethylDNA_cys_MeTrfase_DNAb"/>
</dbReference>
<dbReference type="GO" id="GO:0032259">
    <property type="term" value="P:methylation"/>
    <property type="evidence" value="ECO:0007669"/>
    <property type="project" value="UniProtKB-KW"/>
</dbReference>
<dbReference type="Pfam" id="PF02870">
    <property type="entry name" value="Methyltransf_1N"/>
    <property type="match status" value="1"/>
</dbReference>
<dbReference type="Proteomes" id="UP000434639">
    <property type="component" value="Unassembled WGS sequence"/>
</dbReference>
<protein>
    <recommendedName>
        <fullName evidence="9">Methylated-DNA--protein-cysteine methyltransferase</fullName>
        <ecNumber evidence="9">2.1.1.63</ecNumber>
    </recommendedName>
    <alternativeName>
        <fullName evidence="9">6-O-methylguanine-DNA methyltransferase</fullName>
        <shortName evidence="9">MGMT</shortName>
    </alternativeName>
    <alternativeName>
        <fullName evidence="9">O-6-methylguanine-DNA-alkyltransferase</fullName>
    </alternativeName>
</protein>
<keyword evidence="5 9" id="KW-0808">Transferase</keyword>
<dbReference type="InterPro" id="IPR014048">
    <property type="entry name" value="MethylDNA_cys_MeTrfase_DNA-bd"/>
</dbReference>
<comment type="subcellular location">
    <subcellularLocation>
        <location evidence="9">Cytoplasm</location>
    </subcellularLocation>
</comment>
<keyword evidence="4 9" id="KW-0489">Methyltransferase</keyword>
<organism evidence="12 13">
    <name type="scientific">Metabacillus mangrovi</name>
    <dbReference type="NCBI Taxonomy" id="1491830"/>
    <lineage>
        <taxon>Bacteria</taxon>
        <taxon>Bacillati</taxon>
        <taxon>Bacillota</taxon>
        <taxon>Bacilli</taxon>
        <taxon>Bacillales</taxon>
        <taxon>Bacillaceae</taxon>
        <taxon>Metabacillus</taxon>
    </lineage>
</organism>
<dbReference type="Pfam" id="PF01035">
    <property type="entry name" value="DNA_binding_1"/>
    <property type="match status" value="1"/>
</dbReference>
<keyword evidence="7 9" id="KW-0234">DNA repair</keyword>
<dbReference type="RefSeq" id="WP_155110494.1">
    <property type="nucleotide sequence ID" value="NZ_WMIB01000001.1"/>
</dbReference>
<keyword evidence="3 9" id="KW-0963">Cytoplasm</keyword>
<comment type="function">
    <text evidence="9">Involved in the cellular defense against the biological effects of O6-methylguanine (O6-MeG) and O4-methylthymine (O4-MeT) in DNA. Repairs the methylated nucleobase in DNA by stoichiometrically transferring the methyl group to a cysteine residue in the enzyme. This is a suicide reaction: the enzyme is irreversibly inactivated.</text>
</comment>
<dbReference type="Gene3D" id="1.10.10.10">
    <property type="entry name" value="Winged helix-like DNA-binding domain superfamily/Winged helix DNA-binding domain"/>
    <property type="match status" value="1"/>
</dbReference>
<evidence type="ECO:0000259" key="11">
    <source>
        <dbReference type="Pfam" id="PF02870"/>
    </source>
</evidence>
<evidence type="ECO:0000256" key="1">
    <source>
        <dbReference type="ARBA" id="ARBA00001286"/>
    </source>
</evidence>
<dbReference type="Gene3D" id="3.30.160.70">
    <property type="entry name" value="Methylated DNA-protein cysteine methyltransferase domain"/>
    <property type="match status" value="1"/>
</dbReference>
<dbReference type="HAMAP" id="MF_00772">
    <property type="entry name" value="OGT"/>
    <property type="match status" value="1"/>
</dbReference>
<keyword evidence="6 9" id="KW-0227">DNA damage</keyword>
<comment type="catalytic activity">
    <reaction evidence="1 9">
        <text>a 4-O-methyl-thymidine in DNA + L-cysteinyl-[protein] = a thymidine in DNA + S-methyl-L-cysteinyl-[protein]</text>
        <dbReference type="Rhea" id="RHEA:53428"/>
        <dbReference type="Rhea" id="RHEA-COMP:10131"/>
        <dbReference type="Rhea" id="RHEA-COMP:10132"/>
        <dbReference type="Rhea" id="RHEA-COMP:13555"/>
        <dbReference type="Rhea" id="RHEA-COMP:13556"/>
        <dbReference type="ChEBI" id="CHEBI:29950"/>
        <dbReference type="ChEBI" id="CHEBI:82612"/>
        <dbReference type="ChEBI" id="CHEBI:137386"/>
        <dbReference type="ChEBI" id="CHEBI:137387"/>
        <dbReference type="EC" id="2.1.1.63"/>
    </reaction>
</comment>
<comment type="caution">
    <text evidence="12">The sequence shown here is derived from an EMBL/GenBank/DDBJ whole genome shotgun (WGS) entry which is preliminary data.</text>
</comment>
<dbReference type="InterPro" id="IPR023546">
    <property type="entry name" value="MGMT"/>
</dbReference>
<comment type="similarity">
    <text evidence="2 9">Belongs to the MGMT family.</text>
</comment>
<evidence type="ECO:0000313" key="13">
    <source>
        <dbReference type="Proteomes" id="UP000434639"/>
    </source>
</evidence>
<dbReference type="GO" id="GO:0006307">
    <property type="term" value="P:DNA alkylation repair"/>
    <property type="evidence" value="ECO:0007669"/>
    <property type="project" value="UniProtKB-UniRule"/>
</dbReference>
<evidence type="ECO:0000256" key="7">
    <source>
        <dbReference type="ARBA" id="ARBA00023204"/>
    </source>
</evidence>
<feature type="domain" description="Methylguanine DNA methyltransferase ribonuclease-like" evidence="11">
    <location>
        <begin position="18"/>
        <end position="86"/>
    </location>
</feature>
<comment type="catalytic activity">
    <reaction evidence="8 9">
        <text>a 6-O-methyl-2'-deoxyguanosine in DNA + L-cysteinyl-[protein] = S-methyl-L-cysteinyl-[protein] + a 2'-deoxyguanosine in DNA</text>
        <dbReference type="Rhea" id="RHEA:24000"/>
        <dbReference type="Rhea" id="RHEA-COMP:10131"/>
        <dbReference type="Rhea" id="RHEA-COMP:10132"/>
        <dbReference type="Rhea" id="RHEA-COMP:11367"/>
        <dbReference type="Rhea" id="RHEA-COMP:11368"/>
        <dbReference type="ChEBI" id="CHEBI:29950"/>
        <dbReference type="ChEBI" id="CHEBI:82612"/>
        <dbReference type="ChEBI" id="CHEBI:85445"/>
        <dbReference type="ChEBI" id="CHEBI:85448"/>
        <dbReference type="EC" id="2.1.1.63"/>
    </reaction>
</comment>
<dbReference type="FunFam" id="1.10.10.10:FF:000214">
    <property type="entry name" value="Methylated-DNA--protein-cysteine methyltransferase"/>
    <property type="match status" value="1"/>
</dbReference>
<feature type="active site" description="Nucleophile; methyl group acceptor" evidence="9">
    <location>
        <position position="141"/>
    </location>
</feature>
<evidence type="ECO:0000256" key="6">
    <source>
        <dbReference type="ARBA" id="ARBA00022763"/>
    </source>
</evidence>
<evidence type="ECO:0000256" key="4">
    <source>
        <dbReference type="ARBA" id="ARBA00022603"/>
    </source>
</evidence>
<dbReference type="PROSITE" id="PS00374">
    <property type="entry name" value="MGMT"/>
    <property type="match status" value="1"/>
</dbReference>
<reference evidence="12 13" key="1">
    <citation type="journal article" date="2017" name="Int. J. Syst. Evol. Microbiol.">
        <title>Bacillus mangrovi sp. nov., isolated from a sediment sample from a mangrove forest.</title>
        <authorList>
            <person name="Gupta V."/>
            <person name="Singh P.K."/>
            <person name="Korpole S."/>
            <person name="Tanuku N.R.S."/>
            <person name="Pinnaka A.K."/>
        </authorList>
    </citation>
    <scope>NUCLEOTIDE SEQUENCE [LARGE SCALE GENOMIC DNA]</scope>
    <source>
        <strain evidence="12 13">KCTC 33872</strain>
    </source>
</reference>
<dbReference type="EMBL" id="WMIB01000001">
    <property type="protein sequence ID" value="MTH51940.1"/>
    <property type="molecule type" value="Genomic_DNA"/>
</dbReference>
<comment type="miscellaneous">
    <text evidence="9">This enzyme catalyzes only one turnover and therefore is not strictly catalytic. According to one definition, an enzyme is a biocatalyst that acts repeatedly and over many reaction cycles.</text>
</comment>
<evidence type="ECO:0000256" key="8">
    <source>
        <dbReference type="ARBA" id="ARBA00049348"/>
    </source>
</evidence>
<keyword evidence="13" id="KW-1185">Reference proteome</keyword>
<dbReference type="InterPro" id="IPR036388">
    <property type="entry name" value="WH-like_DNA-bd_sf"/>
</dbReference>
<proteinExistence type="inferred from homology"/>
<dbReference type="PANTHER" id="PTHR10815">
    <property type="entry name" value="METHYLATED-DNA--PROTEIN-CYSTEINE METHYLTRANSFERASE"/>
    <property type="match status" value="1"/>
</dbReference>
<dbReference type="SUPFAM" id="SSF46767">
    <property type="entry name" value="Methylated DNA-protein cysteine methyltransferase, C-terminal domain"/>
    <property type="match status" value="1"/>
</dbReference>
<dbReference type="InterPro" id="IPR001497">
    <property type="entry name" value="MethylDNA_cys_MeTrfase_AS"/>
</dbReference>
<evidence type="ECO:0000259" key="10">
    <source>
        <dbReference type="Pfam" id="PF01035"/>
    </source>
</evidence>
<accession>A0A7X2S284</accession>
<dbReference type="InterPro" id="IPR036631">
    <property type="entry name" value="MGMT_N_sf"/>
</dbReference>
<evidence type="ECO:0000256" key="5">
    <source>
        <dbReference type="ARBA" id="ARBA00022679"/>
    </source>
</evidence>
<evidence type="ECO:0000313" key="12">
    <source>
        <dbReference type="EMBL" id="MTH51940.1"/>
    </source>
</evidence>
<dbReference type="PANTHER" id="PTHR10815:SF12">
    <property type="entry name" value="METHYLATED-DNA--PROTEIN-CYSTEINE METHYLTRANSFERASE, INDUCIBLE"/>
    <property type="match status" value="1"/>
</dbReference>
<dbReference type="EC" id="2.1.1.63" evidence="9"/>
<dbReference type="GO" id="GO:0003908">
    <property type="term" value="F:methylated-DNA-[protein]-cysteine S-methyltransferase activity"/>
    <property type="evidence" value="ECO:0007669"/>
    <property type="project" value="UniProtKB-UniRule"/>
</dbReference>
<evidence type="ECO:0000256" key="2">
    <source>
        <dbReference type="ARBA" id="ARBA00008711"/>
    </source>
</evidence>
<dbReference type="GO" id="GO:0005737">
    <property type="term" value="C:cytoplasm"/>
    <property type="evidence" value="ECO:0007669"/>
    <property type="project" value="UniProtKB-SubCell"/>
</dbReference>
<dbReference type="CDD" id="cd06445">
    <property type="entry name" value="ATase"/>
    <property type="match status" value="1"/>
</dbReference>
<dbReference type="AlphaFoldDB" id="A0A7X2S284"/>
<dbReference type="InterPro" id="IPR008332">
    <property type="entry name" value="MethylG_MeTrfase_N"/>
</dbReference>
<evidence type="ECO:0000256" key="9">
    <source>
        <dbReference type="HAMAP-Rule" id="MF_00772"/>
    </source>
</evidence>
<dbReference type="SUPFAM" id="SSF53155">
    <property type="entry name" value="Methylated DNA-protein cysteine methyltransferase domain"/>
    <property type="match status" value="1"/>
</dbReference>
<dbReference type="OrthoDB" id="9802228at2"/>
<dbReference type="NCBIfam" id="TIGR00589">
    <property type="entry name" value="ogt"/>
    <property type="match status" value="1"/>
</dbReference>
<name>A0A7X2S284_9BACI</name>
<feature type="domain" description="Methylated-DNA-[protein]-cysteine S-methyltransferase DNA binding" evidence="10">
    <location>
        <begin position="90"/>
        <end position="170"/>
    </location>
</feature>
<sequence length="183" mass="20448">MDQAIYYDEVINERFSSEPFYLAATDQGVCRITWPGESADALERWSSAALPGSSLVYSPEKTMLYIRQLKEYLNGERRCFQLPLDLYGTPFQISVWRALQLVPYGTLTSYRQLAMAAGNEKAVRAAGTANGKNPVPIIVPCHRVIGSDGSLTGFRGGLQMKERLLNLEGISDFSSKGHKRFQF</sequence>
<evidence type="ECO:0000256" key="3">
    <source>
        <dbReference type="ARBA" id="ARBA00022490"/>
    </source>
</evidence>
<gene>
    <name evidence="12" type="ORF">GKZ89_00870</name>
</gene>